<dbReference type="RefSeq" id="XP_007732443.1">
    <property type="nucleotide sequence ID" value="XM_007734253.1"/>
</dbReference>
<evidence type="ECO:0000256" key="1">
    <source>
        <dbReference type="SAM" id="MobiDB-lite"/>
    </source>
</evidence>
<name>W9YXY5_9EURO</name>
<keyword evidence="3" id="KW-1185">Reference proteome</keyword>
<evidence type="ECO:0008006" key="4">
    <source>
        <dbReference type="Google" id="ProtNLM"/>
    </source>
</evidence>
<dbReference type="EMBL" id="AMGY01000003">
    <property type="protein sequence ID" value="EXJ87164.1"/>
    <property type="molecule type" value="Genomic_DNA"/>
</dbReference>
<evidence type="ECO:0000313" key="2">
    <source>
        <dbReference type="EMBL" id="EXJ87164.1"/>
    </source>
</evidence>
<dbReference type="HOGENOM" id="CLU_418555_0_0_1"/>
<accession>W9YXY5</accession>
<reference evidence="2 3" key="1">
    <citation type="submission" date="2013-03" db="EMBL/GenBank/DDBJ databases">
        <title>The Genome Sequence of Capronia epimyces CBS 606.96.</title>
        <authorList>
            <consortium name="The Broad Institute Genomics Platform"/>
            <person name="Cuomo C."/>
            <person name="de Hoog S."/>
            <person name="Gorbushina A."/>
            <person name="Walker B."/>
            <person name="Young S.K."/>
            <person name="Zeng Q."/>
            <person name="Gargeya S."/>
            <person name="Fitzgerald M."/>
            <person name="Haas B."/>
            <person name="Abouelleil A."/>
            <person name="Allen A.W."/>
            <person name="Alvarado L."/>
            <person name="Arachchi H.M."/>
            <person name="Berlin A.M."/>
            <person name="Chapman S.B."/>
            <person name="Gainer-Dewar J."/>
            <person name="Goldberg J."/>
            <person name="Griggs A."/>
            <person name="Gujja S."/>
            <person name="Hansen M."/>
            <person name="Howarth C."/>
            <person name="Imamovic A."/>
            <person name="Ireland A."/>
            <person name="Larimer J."/>
            <person name="McCowan C."/>
            <person name="Murphy C."/>
            <person name="Pearson M."/>
            <person name="Poon T.W."/>
            <person name="Priest M."/>
            <person name="Roberts A."/>
            <person name="Saif S."/>
            <person name="Shea T."/>
            <person name="Sisk P."/>
            <person name="Sykes S."/>
            <person name="Wortman J."/>
            <person name="Nusbaum C."/>
            <person name="Birren B."/>
        </authorList>
    </citation>
    <scope>NUCLEOTIDE SEQUENCE [LARGE SCALE GENOMIC DNA]</scope>
    <source>
        <strain evidence="2 3">CBS 606.96</strain>
    </source>
</reference>
<dbReference type="Proteomes" id="UP000019478">
    <property type="component" value="Unassembled WGS sequence"/>
</dbReference>
<dbReference type="GeneID" id="19168243"/>
<feature type="compositionally biased region" description="Polar residues" evidence="1">
    <location>
        <begin position="101"/>
        <end position="118"/>
    </location>
</feature>
<protein>
    <recommendedName>
        <fullName evidence="4">Clr5 domain-containing protein</fullName>
    </recommendedName>
</protein>
<comment type="caution">
    <text evidence="2">The sequence shown here is derived from an EMBL/GenBank/DDBJ whole genome shotgun (WGS) entry which is preliminary data.</text>
</comment>
<dbReference type="OrthoDB" id="10620235at2759"/>
<organism evidence="2 3">
    <name type="scientific">Capronia epimyces CBS 606.96</name>
    <dbReference type="NCBI Taxonomy" id="1182542"/>
    <lineage>
        <taxon>Eukaryota</taxon>
        <taxon>Fungi</taxon>
        <taxon>Dikarya</taxon>
        <taxon>Ascomycota</taxon>
        <taxon>Pezizomycotina</taxon>
        <taxon>Eurotiomycetes</taxon>
        <taxon>Chaetothyriomycetidae</taxon>
        <taxon>Chaetothyriales</taxon>
        <taxon>Herpotrichiellaceae</taxon>
        <taxon>Capronia</taxon>
    </lineage>
</organism>
<evidence type="ECO:0000313" key="3">
    <source>
        <dbReference type="Proteomes" id="UP000019478"/>
    </source>
</evidence>
<feature type="region of interest" description="Disordered" evidence="1">
    <location>
        <begin position="97"/>
        <end position="122"/>
    </location>
</feature>
<sequence>MPSTGRFHAWSPRNPRRAELVQEDVWAGHRSDITQWYSAGLTKKEILGKLSSEKNFYPLMGQLVSCMRSWGLEASRGLGQTSEGDWSMDDIFEQAEDYPSSKPTGGSVPQTTSVSSTRLPYGPHKSKSAPILSLMKVDANSEVPRVLDKLCLPRSQSTALLGPNTKSPAALYGAWFGAPCPIRAVDAFFAYCGSADVYRTLPLGHGDIGVDYNQVWKLLSFSDCLVAAGLCDDAFDIYYSCFRGTIMFDPASADQHHVSSLKPDSSAWIKQRIVALIKHDKTLLTILICLAGCIRSSTTCVHVTCSGRILAALIMALREEGGCHPIFLQLLLHYHSELKRFPDEVAAWSLASVDSAPPCPAAMSNVLTEFPPSVRDREALFFLAKEQPDLDFPADNLLIGIGCVDIEPCKVARQFVASAFIRNRTAEMIEWCAGVLLKRQRWVDREILHFRRGLWIDNSPVRVVEQVIFWCLMAERMSATGDQAMTDARFASSQQSVFGLHIPEAIDALLELVLVQEDVAECFDVVPTSGHTAFSPARWTNERLLKLTCADGVSRFARHYYRRITSICNMWPSVADTGAKQLGIEYAQTLVGSGYFTQESPTATARNPDFQEGSTWSLGAARYRMKKPDLCRQDGPDVERSFILDLHTSTFELPA</sequence>
<proteinExistence type="predicted"/>
<dbReference type="AlphaFoldDB" id="W9YXY5"/>
<gene>
    <name evidence="2" type="ORF">A1O3_04123</name>
</gene>